<evidence type="ECO:0000313" key="2">
    <source>
        <dbReference type="Proteomes" id="UP000595437"/>
    </source>
</evidence>
<reference evidence="2" key="1">
    <citation type="submission" date="2021-01" db="EMBL/GenBank/DDBJ databases">
        <title>Caligus Genome Assembly.</title>
        <authorList>
            <person name="Gallardo-Escarate C."/>
        </authorList>
    </citation>
    <scope>NUCLEOTIDE SEQUENCE [LARGE SCALE GENOMIC DNA]</scope>
</reference>
<sequence length="80" mass="9150">MDNKDNEKDSLKLLLDEHFPESIENDQLAVHSNQACKSQEPLEDYFSAESVKSAIKSLKSNKKPGLIKYLPKHINMYLTT</sequence>
<accession>A0A7T8GS07</accession>
<keyword evidence="2" id="KW-1185">Reference proteome</keyword>
<name>A0A7T8GS07_CALRO</name>
<dbReference type="AlphaFoldDB" id="A0A7T8GS07"/>
<protein>
    <submittedName>
        <fullName evidence="1">Uncharacterized protein</fullName>
    </submittedName>
</protein>
<dbReference type="EMBL" id="CP045905">
    <property type="protein sequence ID" value="QQP36733.1"/>
    <property type="molecule type" value="Genomic_DNA"/>
</dbReference>
<feature type="non-terminal residue" evidence="1">
    <location>
        <position position="80"/>
    </location>
</feature>
<dbReference type="Proteomes" id="UP000595437">
    <property type="component" value="Chromosome 16"/>
</dbReference>
<evidence type="ECO:0000313" key="1">
    <source>
        <dbReference type="EMBL" id="QQP36733.1"/>
    </source>
</evidence>
<gene>
    <name evidence="1" type="ORF">FKW44_021917</name>
</gene>
<proteinExistence type="predicted"/>
<organism evidence="1 2">
    <name type="scientific">Caligus rogercresseyi</name>
    <name type="common">Sea louse</name>
    <dbReference type="NCBI Taxonomy" id="217165"/>
    <lineage>
        <taxon>Eukaryota</taxon>
        <taxon>Metazoa</taxon>
        <taxon>Ecdysozoa</taxon>
        <taxon>Arthropoda</taxon>
        <taxon>Crustacea</taxon>
        <taxon>Multicrustacea</taxon>
        <taxon>Hexanauplia</taxon>
        <taxon>Copepoda</taxon>
        <taxon>Siphonostomatoida</taxon>
        <taxon>Caligidae</taxon>
        <taxon>Caligus</taxon>
    </lineage>
</organism>